<dbReference type="OrthoDB" id="72638at2"/>
<dbReference type="PROSITE" id="PS50943">
    <property type="entry name" value="HTH_CROC1"/>
    <property type="match status" value="1"/>
</dbReference>
<dbReference type="RefSeq" id="WP_094885376.1">
    <property type="nucleotide sequence ID" value="NZ_NPMS01000003.1"/>
</dbReference>
<keyword evidence="1" id="KW-0238">DNA-binding</keyword>
<dbReference type="SUPFAM" id="SSF47413">
    <property type="entry name" value="lambda repressor-like DNA-binding domains"/>
    <property type="match status" value="1"/>
</dbReference>
<dbReference type="PANTHER" id="PTHR46558:SF11">
    <property type="entry name" value="HTH-TYPE TRANSCRIPTIONAL REGULATOR XRE"/>
    <property type="match status" value="1"/>
</dbReference>
<gene>
    <name evidence="3" type="ORF">CIL03_08350</name>
</gene>
<accession>A0A265NAG9</accession>
<reference evidence="3 4" key="1">
    <citation type="submission" date="2017-08" db="EMBL/GenBank/DDBJ databases">
        <title>Virgibacillus indicus sp. nov. and Virgibacillus profoundi sp. nov, two moderately halophilic bacteria isolated from marine sediment by using the Microfluidic Streak Plate.</title>
        <authorList>
            <person name="Xu B."/>
            <person name="Hu B."/>
            <person name="Wang J."/>
            <person name="Zhu Y."/>
            <person name="Huang L."/>
            <person name="Du W."/>
            <person name="Huang Y."/>
        </authorList>
    </citation>
    <scope>NUCLEOTIDE SEQUENCE [LARGE SCALE GENOMIC DNA]</scope>
    <source>
        <strain evidence="3 4">IO3-P2-C2</strain>
    </source>
</reference>
<organism evidence="3 4">
    <name type="scientific">Virgibacillus indicus</name>
    <dbReference type="NCBI Taxonomy" id="2024554"/>
    <lineage>
        <taxon>Bacteria</taxon>
        <taxon>Bacillati</taxon>
        <taxon>Bacillota</taxon>
        <taxon>Bacilli</taxon>
        <taxon>Bacillales</taxon>
        <taxon>Bacillaceae</taxon>
        <taxon>Virgibacillus</taxon>
    </lineage>
</organism>
<dbReference type="CDD" id="cd00093">
    <property type="entry name" value="HTH_XRE"/>
    <property type="match status" value="1"/>
</dbReference>
<dbReference type="GO" id="GO:0003677">
    <property type="term" value="F:DNA binding"/>
    <property type="evidence" value="ECO:0007669"/>
    <property type="project" value="UniProtKB-KW"/>
</dbReference>
<sequence length="116" mass="13735">MLATRLREMRKQNKLTQTQLAEKVGTKKGTISNYENDYSTPPNDMLKKLSKVLNISSDYLLGITEEKSDYVKEDEAFYDAITDPDLKRWYKELPRSKEEDLRKLRQMWEIIKDQGK</sequence>
<evidence type="ECO:0000259" key="2">
    <source>
        <dbReference type="PROSITE" id="PS50943"/>
    </source>
</evidence>
<evidence type="ECO:0000256" key="1">
    <source>
        <dbReference type="ARBA" id="ARBA00023125"/>
    </source>
</evidence>
<dbReference type="PANTHER" id="PTHR46558">
    <property type="entry name" value="TRACRIPTIONAL REGULATORY PROTEIN-RELATED-RELATED"/>
    <property type="match status" value="1"/>
</dbReference>
<dbReference type="InterPro" id="IPR010982">
    <property type="entry name" value="Lambda_DNA-bd_dom_sf"/>
</dbReference>
<evidence type="ECO:0000313" key="3">
    <source>
        <dbReference type="EMBL" id="OZU89018.1"/>
    </source>
</evidence>
<protein>
    <submittedName>
        <fullName evidence="3">Transcriptional regulator</fullName>
    </submittedName>
</protein>
<proteinExistence type="predicted"/>
<dbReference type="AlphaFoldDB" id="A0A265NAG9"/>
<dbReference type="EMBL" id="NPMS01000003">
    <property type="protein sequence ID" value="OZU89018.1"/>
    <property type="molecule type" value="Genomic_DNA"/>
</dbReference>
<dbReference type="Proteomes" id="UP000216498">
    <property type="component" value="Unassembled WGS sequence"/>
</dbReference>
<comment type="caution">
    <text evidence="3">The sequence shown here is derived from an EMBL/GenBank/DDBJ whole genome shotgun (WGS) entry which is preliminary data.</text>
</comment>
<dbReference type="Gene3D" id="1.10.260.40">
    <property type="entry name" value="lambda repressor-like DNA-binding domains"/>
    <property type="match status" value="1"/>
</dbReference>
<dbReference type="SMART" id="SM00530">
    <property type="entry name" value="HTH_XRE"/>
    <property type="match status" value="1"/>
</dbReference>
<feature type="domain" description="HTH cro/C1-type" evidence="2">
    <location>
        <begin position="6"/>
        <end position="60"/>
    </location>
</feature>
<evidence type="ECO:0000313" key="4">
    <source>
        <dbReference type="Proteomes" id="UP000216498"/>
    </source>
</evidence>
<name>A0A265NAG9_9BACI</name>
<keyword evidence="4" id="KW-1185">Reference proteome</keyword>
<dbReference type="InterPro" id="IPR001387">
    <property type="entry name" value="Cro/C1-type_HTH"/>
</dbReference>
<dbReference type="Pfam" id="PF01381">
    <property type="entry name" value="HTH_3"/>
    <property type="match status" value="1"/>
</dbReference>